<keyword evidence="5 10" id="KW-0418">Kinase</keyword>
<dbReference type="PANTHER" id="PTHR44167:SF23">
    <property type="entry name" value="CDC7 KINASE, ISOFORM A-RELATED"/>
    <property type="match status" value="1"/>
</dbReference>
<dbReference type="GeneID" id="119161568"/>
<evidence type="ECO:0000256" key="6">
    <source>
        <dbReference type="ARBA" id="ARBA00022840"/>
    </source>
</evidence>
<evidence type="ECO:0000256" key="7">
    <source>
        <dbReference type="PROSITE-ProRule" id="PRU10141"/>
    </source>
</evidence>
<dbReference type="PANTHER" id="PTHR44167">
    <property type="entry name" value="OVARIAN-SPECIFIC SERINE/THREONINE-PROTEIN KINASE LOK-RELATED"/>
    <property type="match status" value="1"/>
</dbReference>
<dbReference type="VEuPathDB" id="VectorBase:LOC119161568"/>
<feature type="compositionally biased region" description="Basic and acidic residues" evidence="8">
    <location>
        <begin position="249"/>
        <end position="262"/>
    </location>
</feature>
<keyword evidence="3" id="KW-0808">Transferase</keyword>
<feature type="region of interest" description="Disordered" evidence="8">
    <location>
        <begin position="1"/>
        <end position="55"/>
    </location>
</feature>
<organism evidence="10">
    <name type="scientific">Rhipicephalus microplus</name>
    <name type="common">Cattle tick</name>
    <name type="synonym">Boophilus microplus</name>
    <dbReference type="NCBI Taxonomy" id="6941"/>
    <lineage>
        <taxon>Eukaryota</taxon>
        <taxon>Metazoa</taxon>
        <taxon>Ecdysozoa</taxon>
        <taxon>Arthropoda</taxon>
        <taxon>Chelicerata</taxon>
        <taxon>Arachnida</taxon>
        <taxon>Acari</taxon>
        <taxon>Parasitiformes</taxon>
        <taxon>Ixodida</taxon>
        <taxon>Ixodoidea</taxon>
        <taxon>Ixodidae</taxon>
        <taxon>Rhipicephalinae</taxon>
        <taxon>Rhipicephalus</taxon>
        <taxon>Boophilus</taxon>
    </lineage>
</organism>
<keyword evidence="6 7" id="KW-0067">ATP-binding</keyword>
<proteinExistence type="predicted"/>
<accession>A0A6M2CYI0</accession>
<feature type="domain" description="Protein kinase" evidence="9">
    <location>
        <begin position="98"/>
        <end position="513"/>
    </location>
</feature>
<dbReference type="OrthoDB" id="10020333at2759"/>
<evidence type="ECO:0000256" key="8">
    <source>
        <dbReference type="SAM" id="MobiDB-lite"/>
    </source>
</evidence>
<dbReference type="RefSeq" id="XP_037270005.1">
    <property type="nucleotide sequence ID" value="XM_037414108.2"/>
</dbReference>
<dbReference type="AlphaFoldDB" id="A0A6M2CYI0"/>
<dbReference type="GO" id="GO:0005634">
    <property type="term" value="C:nucleus"/>
    <property type="evidence" value="ECO:0007669"/>
    <property type="project" value="TreeGrafter"/>
</dbReference>
<evidence type="ECO:0000256" key="4">
    <source>
        <dbReference type="ARBA" id="ARBA00022741"/>
    </source>
</evidence>
<evidence type="ECO:0000256" key="5">
    <source>
        <dbReference type="ARBA" id="ARBA00022777"/>
    </source>
</evidence>
<evidence type="ECO:0000313" key="10">
    <source>
        <dbReference type="EMBL" id="NOV38167.1"/>
    </source>
</evidence>
<dbReference type="PROSITE" id="PS00108">
    <property type="entry name" value="PROTEIN_KINASE_ST"/>
    <property type="match status" value="1"/>
</dbReference>
<dbReference type="InterPro" id="IPR000719">
    <property type="entry name" value="Prot_kinase_dom"/>
</dbReference>
<dbReference type="InterPro" id="IPR011009">
    <property type="entry name" value="Kinase-like_dom_sf"/>
</dbReference>
<dbReference type="CDD" id="cd14019">
    <property type="entry name" value="STKc_Cdc7"/>
    <property type="match status" value="1"/>
</dbReference>
<dbReference type="Pfam" id="PF00069">
    <property type="entry name" value="Pkinase"/>
    <property type="match status" value="2"/>
</dbReference>
<dbReference type="GO" id="GO:0004674">
    <property type="term" value="F:protein serine/threonine kinase activity"/>
    <property type="evidence" value="ECO:0007669"/>
    <property type="project" value="UniProtKB-KW"/>
</dbReference>
<dbReference type="EMBL" id="GHWJ01005430">
    <property type="protein sequence ID" value="NOV38167.1"/>
    <property type="molecule type" value="Transcribed_RNA"/>
</dbReference>
<dbReference type="SMART" id="SM00220">
    <property type="entry name" value="S_TKc"/>
    <property type="match status" value="1"/>
</dbReference>
<dbReference type="SUPFAM" id="SSF56112">
    <property type="entry name" value="Protein kinase-like (PK-like)"/>
    <property type="match status" value="1"/>
</dbReference>
<dbReference type="InterPro" id="IPR017441">
    <property type="entry name" value="Protein_kinase_ATP_BS"/>
</dbReference>
<dbReference type="GO" id="GO:0044773">
    <property type="term" value="P:mitotic DNA damage checkpoint signaling"/>
    <property type="evidence" value="ECO:0007669"/>
    <property type="project" value="TreeGrafter"/>
</dbReference>
<name>A0A6M2CYI0_RHIMP</name>
<dbReference type="PROSITE" id="PS50011">
    <property type="entry name" value="PROTEIN_KINASE_DOM"/>
    <property type="match status" value="1"/>
</dbReference>
<dbReference type="KEGG" id="rmp:119161568"/>
<evidence type="ECO:0000256" key="3">
    <source>
        <dbReference type="ARBA" id="ARBA00022679"/>
    </source>
</evidence>
<dbReference type="Gene3D" id="1.10.510.10">
    <property type="entry name" value="Transferase(Phosphotransferase) domain 1"/>
    <property type="match status" value="2"/>
</dbReference>
<dbReference type="EC" id="2.7.11.1" evidence="1"/>
<evidence type="ECO:0000259" key="9">
    <source>
        <dbReference type="PROSITE" id="PS50011"/>
    </source>
</evidence>
<keyword evidence="10" id="KW-0132">Cell division</keyword>
<dbReference type="Gene3D" id="3.30.200.20">
    <property type="entry name" value="Phosphorylase Kinase, domain 1"/>
    <property type="match status" value="1"/>
</dbReference>
<feature type="binding site" evidence="7">
    <location>
        <position position="129"/>
    </location>
    <ligand>
        <name>ATP</name>
        <dbReference type="ChEBI" id="CHEBI:30616"/>
    </ligand>
</feature>
<evidence type="ECO:0000256" key="1">
    <source>
        <dbReference type="ARBA" id="ARBA00012513"/>
    </source>
</evidence>
<reference evidence="10" key="1">
    <citation type="submission" date="2019-09" db="EMBL/GenBank/DDBJ databases">
        <title>Organ-specific transcriptomic study of the physiology of the cattle tick, Rhipicephalus microplus.</title>
        <authorList>
            <person name="Tirloni L."/>
            <person name="Braz G."/>
            <person name="Gandara A.C.P."/>
            <person name="Sabadin G.A."/>
            <person name="da Silva R.M."/>
            <person name="Guizzo M.G."/>
            <person name="Machado J.A."/>
            <person name="Costa E.P."/>
            <person name="Gomes H.F."/>
            <person name="Moraes J."/>
            <person name="Mota M.B.S."/>
            <person name="Mesquita R.D."/>
            <person name="Alvarenga P.H."/>
            <person name="Alves F."/>
            <person name="Seixas A."/>
            <person name="da Fonseca R.N."/>
            <person name="Fogaca A."/>
            <person name="Logullo C."/>
            <person name="Tanaka A."/>
            <person name="Daffre S."/>
            <person name="Termignoni C."/>
            <person name="Vaz I.S.Jr."/>
            <person name="Oliveira P.L."/>
            <person name="Ribeiro J.M."/>
        </authorList>
    </citation>
    <scope>NUCLEOTIDE SEQUENCE</scope>
    <source>
        <strain evidence="10">Porto Alegre</strain>
    </source>
</reference>
<dbReference type="InterPro" id="IPR008271">
    <property type="entry name" value="Ser/Thr_kinase_AS"/>
</dbReference>
<dbReference type="OMA" id="QGFTMEK"/>
<dbReference type="GO" id="GO:0005524">
    <property type="term" value="F:ATP binding"/>
    <property type="evidence" value="ECO:0007669"/>
    <property type="project" value="UniProtKB-UniRule"/>
</dbReference>
<protein>
    <recommendedName>
        <fullName evidence="1">non-specific serine/threonine protein kinase</fullName>
        <ecNumber evidence="1">2.7.11.1</ecNumber>
    </recommendedName>
</protein>
<keyword evidence="2" id="KW-0723">Serine/threonine-protein kinase</keyword>
<dbReference type="PROSITE" id="PS00107">
    <property type="entry name" value="PROTEIN_KINASE_ATP"/>
    <property type="match status" value="1"/>
</dbReference>
<keyword evidence="10" id="KW-0131">Cell cycle</keyword>
<sequence>MDVPKNLEIDPSKQEVFRQPDVANPSKQEVFGQPDVANPSKQEVFRQPDVANRPQSAKEALQKTSAMAPVRARAARNAKRRKDNLRLYSYIPQVQKHFILDGKIGEGTFSHVYKARLKSTGLHMEFAIKFLIPTSHPSRIASELQCLKEIGGSSNVMDVKMCFLHKGHVAIVMPYFPHEKFQDYVYKLTVTEVQEYMMQLFIALRRVHSFNIIHRDVKPSNFLYNRKHKRFSLVDFGLAQRLNGVSGKTETKEPEPLPKDLEPSSQNPPSRKRARTLDQENQKAQVKRQCLPPHMGFPLHTINVHNVLTGGKVQVTTGSSAKHSSKGVLNQTRRERRKLCCCFGRNEVCNICLSRPAEVAPRAGTSGFRAPEVLMKYRHQTTAVDMWSAGVIFLSLLSGRYPFFRGQDDLTSLAEIITVIGSIPVKLAAEKIGKLLTISHEKPALDLKCLCERLRGTRVKFEETDNGFEEVPPRYHESWHHVPDSAYDLLYKLLDPDPSTRITADDALEHDFIKEKLC</sequence>
<dbReference type="GO" id="GO:0051301">
    <property type="term" value="P:cell division"/>
    <property type="evidence" value="ECO:0007669"/>
    <property type="project" value="UniProtKB-KW"/>
</dbReference>
<evidence type="ECO:0000256" key="2">
    <source>
        <dbReference type="ARBA" id="ARBA00022527"/>
    </source>
</evidence>
<feature type="compositionally biased region" description="Basic and acidic residues" evidence="8">
    <location>
        <begin position="1"/>
        <end position="18"/>
    </location>
</feature>
<keyword evidence="4 7" id="KW-0547">Nucleotide-binding</keyword>
<feature type="region of interest" description="Disordered" evidence="8">
    <location>
        <begin position="245"/>
        <end position="284"/>
    </location>
</feature>